<name>A0A6M1L4L3_9ACTN</name>
<reference evidence="2 3" key="1">
    <citation type="submission" date="2020-02" db="EMBL/GenBank/DDBJ databases">
        <title>Draft Genome Sequence of Verrucosispora sp. Strain CWR15, Isolated from Gulf of Mexico Sponge.</title>
        <authorList>
            <person name="Kennedy S.J."/>
            <person name="Cella E."/>
            <person name="Azarian T."/>
            <person name="Baker B.J."/>
            <person name="Shaw L.N."/>
        </authorList>
    </citation>
    <scope>NUCLEOTIDE SEQUENCE [LARGE SCALE GENOMIC DNA]</scope>
    <source>
        <strain evidence="2 3">CWR15</strain>
    </source>
</reference>
<protein>
    <submittedName>
        <fullName evidence="2">Helix-turn-helix transcriptional regulator</fullName>
    </submittedName>
</protein>
<dbReference type="Pfam" id="PF13560">
    <property type="entry name" value="HTH_31"/>
    <property type="match status" value="1"/>
</dbReference>
<feature type="domain" description="HTH cro/C1-type" evidence="1">
    <location>
        <begin position="17"/>
        <end position="50"/>
    </location>
</feature>
<comment type="caution">
    <text evidence="2">The sequence shown here is derived from an EMBL/GenBank/DDBJ whole genome shotgun (WGS) entry which is preliminary data.</text>
</comment>
<evidence type="ECO:0000313" key="2">
    <source>
        <dbReference type="EMBL" id="NGM11454.1"/>
    </source>
</evidence>
<dbReference type="SUPFAM" id="SSF47413">
    <property type="entry name" value="lambda repressor-like DNA-binding domains"/>
    <property type="match status" value="1"/>
</dbReference>
<gene>
    <name evidence="2" type="ORF">ENC19_01530</name>
</gene>
<dbReference type="InterPro" id="IPR001387">
    <property type="entry name" value="Cro/C1-type_HTH"/>
</dbReference>
<dbReference type="AlphaFoldDB" id="A0A6M1L4L3"/>
<dbReference type="GO" id="GO:0003677">
    <property type="term" value="F:DNA binding"/>
    <property type="evidence" value="ECO:0007669"/>
    <property type="project" value="InterPro"/>
</dbReference>
<dbReference type="RefSeq" id="WP_164445355.1">
    <property type="nucleotide sequence ID" value="NZ_SAIY01000001.1"/>
</dbReference>
<dbReference type="InterPro" id="IPR043917">
    <property type="entry name" value="DUF5753"/>
</dbReference>
<dbReference type="Pfam" id="PF19054">
    <property type="entry name" value="DUF5753"/>
    <property type="match status" value="1"/>
</dbReference>
<proteinExistence type="predicted"/>
<dbReference type="EMBL" id="SAIY01000001">
    <property type="protein sequence ID" value="NGM11454.1"/>
    <property type="molecule type" value="Genomic_DNA"/>
</dbReference>
<dbReference type="SMART" id="SM00530">
    <property type="entry name" value="HTH_XRE"/>
    <property type="match status" value="1"/>
</dbReference>
<evidence type="ECO:0000313" key="3">
    <source>
        <dbReference type="Proteomes" id="UP000478148"/>
    </source>
</evidence>
<sequence>MEREQPSDLHELIRTQLRRLRAAAGMNQEEFGRRTNYSASLVSAVEVGTRPLDRPYAKRADEVLQTGGMFEELLRTAEVLRQPSWFLPYLEAERNARQLRCYQPTLVPGLLQTERYARAVIRTDAALTEAGVERRLANRMARQAVLEQDDPPQLVAVIDEVVLRRVDEELKDVLVEQVHHLMELATRPNISVHLVPTGVAMHDGLTGPFILARGADGGWVANLDTQLGGVLVDKDDDLSVLLSKWETVRNEALSGRQSIELMKDVVKPWI</sequence>
<dbReference type="PROSITE" id="PS50943">
    <property type="entry name" value="HTH_CROC1"/>
    <property type="match status" value="1"/>
</dbReference>
<accession>A0A6M1L4L3</accession>
<dbReference type="CDD" id="cd00093">
    <property type="entry name" value="HTH_XRE"/>
    <property type="match status" value="1"/>
</dbReference>
<keyword evidence="3" id="KW-1185">Reference proteome</keyword>
<dbReference type="Proteomes" id="UP000478148">
    <property type="component" value="Unassembled WGS sequence"/>
</dbReference>
<evidence type="ECO:0000259" key="1">
    <source>
        <dbReference type="PROSITE" id="PS50943"/>
    </source>
</evidence>
<dbReference type="Gene3D" id="1.10.260.40">
    <property type="entry name" value="lambda repressor-like DNA-binding domains"/>
    <property type="match status" value="1"/>
</dbReference>
<organism evidence="2 3">
    <name type="scientific">Verrucosispora sioxanthis</name>
    <dbReference type="NCBI Taxonomy" id="2499994"/>
    <lineage>
        <taxon>Bacteria</taxon>
        <taxon>Bacillati</taxon>
        <taxon>Actinomycetota</taxon>
        <taxon>Actinomycetes</taxon>
        <taxon>Micromonosporales</taxon>
        <taxon>Micromonosporaceae</taxon>
        <taxon>Micromonospora</taxon>
    </lineage>
</organism>
<dbReference type="InterPro" id="IPR010982">
    <property type="entry name" value="Lambda_DNA-bd_dom_sf"/>
</dbReference>